<keyword evidence="5 9" id="KW-0812">Transmembrane</keyword>
<dbReference type="PANTHER" id="PTHR35851:SF1">
    <property type="entry name" value="CELL DIVISION PROTEIN FTSQ"/>
    <property type="match status" value="1"/>
</dbReference>
<keyword evidence="6 9" id="KW-1133">Transmembrane helix</keyword>
<dbReference type="Pfam" id="PF08478">
    <property type="entry name" value="POTRA_1"/>
    <property type="match status" value="1"/>
</dbReference>
<dbReference type="InterPro" id="IPR013685">
    <property type="entry name" value="POTRA_FtsQ_type"/>
</dbReference>
<evidence type="ECO:0000256" key="3">
    <source>
        <dbReference type="ARBA" id="ARBA00022519"/>
    </source>
</evidence>
<evidence type="ECO:0000256" key="5">
    <source>
        <dbReference type="ARBA" id="ARBA00022692"/>
    </source>
</evidence>
<gene>
    <name evidence="9" type="primary">ftsQ</name>
    <name evidence="11" type="ORF">GGQ61_000089</name>
</gene>
<reference evidence="11 12" key="1">
    <citation type="submission" date="2020-08" db="EMBL/GenBank/DDBJ databases">
        <title>Genomic Encyclopedia of Type Strains, Phase IV (KMG-IV): sequencing the most valuable type-strain genomes for metagenomic binning, comparative biology and taxonomic classification.</title>
        <authorList>
            <person name="Goeker M."/>
        </authorList>
    </citation>
    <scope>NUCLEOTIDE SEQUENCE [LARGE SCALE GENOMIC DNA]</scope>
    <source>
        <strain evidence="11 12">DSM 21793</strain>
    </source>
</reference>
<dbReference type="Proteomes" id="UP000530564">
    <property type="component" value="Unassembled WGS sequence"/>
</dbReference>
<keyword evidence="4 9" id="KW-0132">Cell division</keyword>
<organism evidence="11 12">
    <name type="scientific">Phenylobacterium haematophilum</name>
    <dbReference type="NCBI Taxonomy" id="98513"/>
    <lineage>
        <taxon>Bacteria</taxon>
        <taxon>Pseudomonadati</taxon>
        <taxon>Pseudomonadota</taxon>
        <taxon>Alphaproteobacteria</taxon>
        <taxon>Caulobacterales</taxon>
        <taxon>Caulobacteraceae</taxon>
        <taxon>Phenylobacterium</taxon>
    </lineage>
</organism>
<evidence type="ECO:0000313" key="11">
    <source>
        <dbReference type="EMBL" id="MBB3889392.1"/>
    </source>
</evidence>
<dbReference type="HAMAP" id="MF_00911">
    <property type="entry name" value="FtsQ_subfam"/>
    <property type="match status" value="1"/>
</dbReference>
<evidence type="ECO:0000256" key="9">
    <source>
        <dbReference type="HAMAP-Rule" id="MF_00911"/>
    </source>
</evidence>
<dbReference type="GO" id="GO:0090529">
    <property type="term" value="P:cell septum assembly"/>
    <property type="evidence" value="ECO:0007669"/>
    <property type="project" value="InterPro"/>
</dbReference>
<comment type="subcellular location">
    <subcellularLocation>
        <location evidence="9">Cell inner membrane</location>
        <topology evidence="9">Single-pass type II membrane protein</topology>
    </subcellularLocation>
    <subcellularLocation>
        <location evidence="1">Membrane</location>
    </subcellularLocation>
    <text evidence="9">Localizes to the division septum.</text>
</comment>
<dbReference type="Pfam" id="PF03799">
    <property type="entry name" value="FtsQ_DivIB_C"/>
    <property type="match status" value="1"/>
</dbReference>
<feature type="domain" description="POTRA" evidence="10">
    <location>
        <begin position="56"/>
        <end position="124"/>
    </location>
</feature>
<proteinExistence type="inferred from homology"/>
<dbReference type="AlphaFoldDB" id="A0A839ZW04"/>
<comment type="caution">
    <text evidence="11">The sequence shown here is derived from an EMBL/GenBank/DDBJ whole genome shotgun (WGS) entry which is preliminary data.</text>
</comment>
<dbReference type="InterPro" id="IPR026579">
    <property type="entry name" value="FtsQ"/>
</dbReference>
<dbReference type="GO" id="GO:0005886">
    <property type="term" value="C:plasma membrane"/>
    <property type="evidence" value="ECO:0007669"/>
    <property type="project" value="UniProtKB-SubCell"/>
</dbReference>
<keyword evidence="2 9" id="KW-1003">Cell membrane</keyword>
<sequence length="264" mass="27999">MGAARGVGLSPWHALIAAAGVVTIALTVTMVTGHRGEKLSASMGSAVGGQLAALGFKLKAIHVEGASEMAAADILRAAAVYQDEPVVGMDLEAIRQRVEAVGWVKEARVVRLLPDTLVLAVVERRQLAVWQNGGRSYVIDETGRVIPEADPGRFATLPLIVGAGANEAAAAILPEVAARPRLAERTEALVRVDGRRWDLRMKDGSLVQLPAVDEGAALIQLEQLDQRSRILELGFERIDLRDPTVVAVRPRDGVLPGQLVANGA</sequence>
<dbReference type="InterPro" id="IPR005548">
    <property type="entry name" value="Cell_div_FtsQ/DivIB_C"/>
</dbReference>
<dbReference type="Gene3D" id="3.10.20.310">
    <property type="entry name" value="membrane protein fhac"/>
    <property type="match status" value="1"/>
</dbReference>
<keyword evidence="7 9" id="KW-0472">Membrane</keyword>
<evidence type="ECO:0000256" key="2">
    <source>
        <dbReference type="ARBA" id="ARBA00022475"/>
    </source>
</evidence>
<dbReference type="InterPro" id="IPR034746">
    <property type="entry name" value="POTRA"/>
</dbReference>
<dbReference type="PANTHER" id="PTHR35851">
    <property type="entry name" value="CELL DIVISION PROTEIN FTSQ"/>
    <property type="match status" value="1"/>
</dbReference>
<dbReference type="GO" id="GO:0032153">
    <property type="term" value="C:cell division site"/>
    <property type="evidence" value="ECO:0007669"/>
    <property type="project" value="UniProtKB-UniRule"/>
</dbReference>
<evidence type="ECO:0000313" key="12">
    <source>
        <dbReference type="Proteomes" id="UP000530564"/>
    </source>
</evidence>
<evidence type="ECO:0000256" key="1">
    <source>
        <dbReference type="ARBA" id="ARBA00004370"/>
    </source>
</evidence>
<evidence type="ECO:0000259" key="10">
    <source>
        <dbReference type="PROSITE" id="PS51779"/>
    </source>
</evidence>
<evidence type="ECO:0000256" key="8">
    <source>
        <dbReference type="ARBA" id="ARBA00023306"/>
    </source>
</evidence>
<evidence type="ECO:0000256" key="6">
    <source>
        <dbReference type="ARBA" id="ARBA00022989"/>
    </source>
</evidence>
<keyword evidence="3 9" id="KW-0997">Cell inner membrane</keyword>
<keyword evidence="12" id="KW-1185">Reference proteome</keyword>
<dbReference type="GO" id="GO:0043093">
    <property type="term" value="P:FtsZ-dependent cytokinesis"/>
    <property type="evidence" value="ECO:0007669"/>
    <property type="project" value="UniProtKB-UniRule"/>
</dbReference>
<dbReference type="PROSITE" id="PS51779">
    <property type="entry name" value="POTRA"/>
    <property type="match status" value="1"/>
</dbReference>
<comment type="similarity">
    <text evidence="9">Belongs to the FtsQ/DivIB family. FtsQ subfamily.</text>
</comment>
<feature type="transmembrane region" description="Helical" evidence="9">
    <location>
        <begin position="12"/>
        <end position="33"/>
    </location>
</feature>
<keyword evidence="8 9" id="KW-0131">Cell cycle</keyword>
<dbReference type="EMBL" id="JACIDK010000001">
    <property type="protein sequence ID" value="MBB3889392.1"/>
    <property type="molecule type" value="Genomic_DNA"/>
</dbReference>
<name>A0A839ZW04_9CAUL</name>
<accession>A0A839ZW04</accession>
<protein>
    <recommendedName>
        <fullName evidence="9">Cell division protein FtsQ</fullName>
    </recommendedName>
</protein>
<comment type="function">
    <text evidence="9">Essential cell division protein.</text>
</comment>
<evidence type="ECO:0000256" key="4">
    <source>
        <dbReference type="ARBA" id="ARBA00022618"/>
    </source>
</evidence>
<evidence type="ECO:0000256" key="7">
    <source>
        <dbReference type="ARBA" id="ARBA00023136"/>
    </source>
</evidence>